<reference evidence="3" key="1">
    <citation type="submission" date="2021-01" db="EMBL/GenBank/DDBJ databases">
        <title>Whole genome shotgun sequence of Actinocatenispora rupis NBRC 107355.</title>
        <authorList>
            <person name="Komaki H."/>
            <person name="Tamura T."/>
        </authorList>
    </citation>
    <scope>NUCLEOTIDE SEQUENCE</scope>
    <source>
        <strain evidence="3">NBRC 107355</strain>
    </source>
</reference>
<keyword evidence="2" id="KW-1133">Transmembrane helix</keyword>
<accession>A0A8J3J9C2</accession>
<feature type="compositionally biased region" description="Pro residues" evidence="1">
    <location>
        <begin position="158"/>
        <end position="168"/>
    </location>
</feature>
<dbReference type="Proteomes" id="UP000612808">
    <property type="component" value="Unassembled WGS sequence"/>
</dbReference>
<gene>
    <name evidence="3" type="ORF">Aru02nite_49600</name>
</gene>
<keyword evidence="2" id="KW-0472">Membrane</keyword>
<feature type="region of interest" description="Disordered" evidence="1">
    <location>
        <begin position="1"/>
        <end position="26"/>
    </location>
</feature>
<proteinExistence type="predicted"/>
<comment type="caution">
    <text evidence="3">The sequence shown here is derived from an EMBL/GenBank/DDBJ whole genome shotgun (WGS) entry which is preliminary data.</text>
</comment>
<feature type="compositionally biased region" description="Basic residues" evidence="1">
    <location>
        <begin position="9"/>
        <end position="18"/>
    </location>
</feature>
<keyword evidence="2" id="KW-0812">Transmembrane</keyword>
<organism evidence="3 4">
    <name type="scientific">Actinocatenispora rupis</name>
    <dbReference type="NCBI Taxonomy" id="519421"/>
    <lineage>
        <taxon>Bacteria</taxon>
        <taxon>Bacillati</taxon>
        <taxon>Actinomycetota</taxon>
        <taxon>Actinomycetes</taxon>
        <taxon>Micromonosporales</taxon>
        <taxon>Micromonosporaceae</taxon>
        <taxon>Actinocatenispora</taxon>
    </lineage>
</organism>
<feature type="transmembrane region" description="Helical" evidence="2">
    <location>
        <begin position="254"/>
        <end position="276"/>
    </location>
</feature>
<feature type="transmembrane region" description="Helical" evidence="2">
    <location>
        <begin position="288"/>
        <end position="310"/>
    </location>
</feature>
<feature type="transmembrane region" description="Helical" evidence="2">
    <location>
        <begin position="182"/>
        <end position="209"/>
    </location>
</feature>
<name>A0A8J3J9C2_9ACTN</name>
<protein>
    <submittedName>
        <fullName evidence="3">ABC transporter permease</fullName>
    </submittedName>
</protein>
<evidence type="ECO:0000256" key="2">
    <source>
        <dbReference type="SAM" id="Phobius"/>
    </source>
</evidence>
<sequence>MTTTATAPPKRRMRRPKPKSAYPRPMDELLAEARTLAEEQGAIPSQNDLCRRLRIGQPKAREVLAALHRPDLHLVPADTNDTDAASGDGESATAGPDNAVSDDAPDTASQPASEPTHDTAPKPAPDDTVPAPETPPEPAEPTAAPDASAEVDTGTEPATPPNPDPAPEPANGTPRRVSTWPVIALTMPALVAIWSGWVSLGGMAGFGVVHPLPGIWDEATLNTAITLPIGVEVYAAYALWVWLSGNIPPRARRFAKWSAFASLVTGALGQVTYHLLAANHVTHAPWPIVTAVACLPVAVLGMGAALAHLVRTE</sequence>
<feature type="transmembrane region" description="Helical" evidence="2">
    <location>
        <begin position="221"/>
        <end position="242"/>
    </location>
</feature>
<evidence type="ECO:0000313" key="3">
    <source>
        <dbReference type="EMBL" id="GID14071.1"/>
    </source>
</evidence>
<dbReference type="EMBL" id="BOMB01000029">
    <property type="protein sequence ID" value="GID14071.1"/>
    <property type="molecule type" value="Genomic_DNA"/>
</dbReference>
<keyword evidence="4" id="KW-1185">Reference proteome</keyword>
<dbReference type="RefSeq" id="WP_239076927.1">
    <property type="nucleotide sequence ID" value="NZ_BOMB01000029.1"/>
</dbReference>
<feature type="region of interest" description="Disordered" evidence="1">
    <location>
        <begin position="68"/>
        <end position="175"/>
    </location>
</feature>
<evidence type="ECO:0000313" key="4">
    <source>
        <dbReference type="Proteomes" id="UP000612808"/>
    </source>
</evidence>
<evidence type="ECO:0000256" key="1">
    <source>
        <dbReference type="SAM" id="MobiDB-lite"/>
    </source>
</evidence>
<dbReference type="AlphaFoldDB" id="A0A8J3J9C2"/>